<proteinExistence type="predicted"/>
<dbReference type="OrthoDB" id="5616024at2"/>
<gene>
    <name evidence="2" type="ORF">SAMN05216180_0907</name>
</gene>
<accession>A0A1H7ZWY8</accession>
<feature type="compositionally biased region" description="Polar residues" evidence="1">
    <location>
        <begin position="23"/>
        <end position="33"/>
    </location>
</feature>
<organism evidence="2 3">
    <name type="scientific">Hydrogenoanaerobacterium saccharovorans</name>
    <dbReference type="NCBI Taxonomy" id="474960"/>
    <lineage>
        <taxon>Bacteria</taxon>
        <taxon>Bacillati</taxon>
        <taxon>Bacillota</taxon>
        <taxon>Clostridia</taxon>
        <taxon>Eubacteriales</taxon>
        <taxon>Oscillospiraceae</taxon>
        <taxon>Hydrogenoanaerobacterium</taxon>
    </lineage>
</organism>
<dbReference type="Pfam" id="PF10719">
    <property type="entry name" value="ComFB"/>
    <property type="match status" value="1"/>
</dbReference>
<dbReference type="EMBL" id="FOCG01000001">
    <property type="protein sequence ID" value="SEM62108.1"/>
    <property type="molecule type" value="Genomic_DNA"/>
</dbReference>
<feature type="region of interest" description="Disordered" evidence="1">
    <location>
        <begin position="23"/>
        <end position="56"/>
    </location>
</feature>
<sequence length="143" mass="15791">MARSKREIDKDAMYRKIMPSYAKNLSTESNSTDKPADVEEPKPENESSAGKPSKIENQNVLVNLMEELVLSKLDAALARFNCCKCDKCKKEIAAIALNKLSAKYVVIDNSNKAMLSITEQQHNAEVTTALVQAILAVKANPKH</sequence>
<feature type="compositionally biased region" description="Basic and acidic residues" evidence="1">
    <location>
        <begin position="34"/>
        <end position="45"/>
    </location>
</feature>
<keyword evidence="3" id="KW-1185">Reference proteome</keyword>
<evidence type="ECO:0000313" key="3">
    <source>
        <dbReference type="Proteomes" id="UP000199158"/>
    </source>
</evidence>
<evidence type="ECO:0000256" key="1">
    <source>
        <dbReference type="SAM" id="MobiDB-lite"/>
    </source>
</evidence>
<dbReference type="Proteomes" id="UP000199158">
    <property type="component" value="Unassembled WGS sequence"/>
</dbReference>
<evidence type="ECO:0000313" key="2">
    <source>
        <dbReference type="EMBL" id="SEM62108.1"/>
    </source>
</evidence>
<dbReference type="AlphaFoldDB" id="A0A1H7ZWY8"/>
<dbReference type="RefSeq" id="WP_092752077.1">
    <property type="nucleotide sequence ID" value="NZ_FOCG01000001.1"/>
</dbReference>
<protein>
    <submittedName>
        <fullName evidence="2">Late competence development protein ComFB</fullName>
    </submittedName>
</protein>
<dbReference type="STRING" id="474960.SAMN05216180_0907"/>
<reference evidence="2 3" key="1">
    <citation type="submission" date="2016-10" db="EMBL/GenBank/DDBJ databases">
        <authorList>
            <person name="de Groot N.N."/>
        </authorList>
    </citation>
    <scope>NUCLEOTIDE SEQUENCE [LARGE SCALE GENOMIC DNA]</scope>
    <source>
        <strain evidence="2 3">CGMCC 1.5070</strain>
    </source>
</reference>
<dbReference type="InterPro" id="IPR019657">
    <property type="entry name" value="ComFB"/>
</dbReference>
<name>A0A1H7ZWY8_9FIRM</name>